<dbReference type="EMBL" id="CAJOBS010000735">
    <property type="protein sequence ID" value="CAF4634073.1"/>
    <property type="molecule type" value="Genomic_DNA"/>
</dbReference>
<evidence type="ECO:0000256" key="7">
    <source>
        <dbReference type="PROSITE-ProRule" id="PRU00076"/>
    </source>
</evidence>
<evidence type="ECO:0000256" key="4">
    <source>
        <dbReference type="ARBA" id="ARBA00022989"/>
    </source>
</evidence>
<dbReference type="SUPFAM" id="SSF57196">
    <property type="entry name" value="EGF/Laminin"/>
    <property type="match status" value="1"/>
</dbReference>
<dbReference type="PROSITE" id="PS50026">
    <property type="entry name" value="EGF_3"/>
    <property type="match status" value="1"/>
</dbReference>
<keyword evidence="2" id="KW-0812">Transmembrane</keyword>
<dbReference type="InterPro" id="IPR002172">
    <property type="entry name" value="LDrepeatLR_classA_rpt"/>
</dbReference>
<dbReference type="PROSITE" id="PS50068">
    <property type="entry name" value="LDLRA_2"/>
    <property type="match status" value="1"/>
</dbReference>
<comment type="caution">
    <text evidence="7">Lacks conserved residue(s) required for the propagation of feature annotation.</text>
</comment>
<comment type="caution">
    <text evidence="11">The sequence shown here is derived from an EMBL/GenBank/DDBJ whole genome shotgun (WGS) entry which is preliminary data.</text>
</comment>
<accession>A0A821EEL9</accession>
<feature type="domain" description="EGF-like" evidence="10">
    <location>
        <begin position="585"/>
        <end position="623"/>
    </location>
</feature>
<dbReference type="InterPro" id="IPR050685">
    <property type="entry name" value="LDLR"/>
</dbReference>
<name>A0A821EEL9_9BILA</name>
<dbReference type="SUPFAM" id="SSF57424">
    <property type="entry name" value="LDL receptor-like module"/>
    <property type="match status" value="1"/>
</dbReference>
<dbReference type="InterPro" id="IPR036055">
    <property type="entry name" value="LDL_receptor-like_sf"/>
</dbReference>
<dbReference type="InterPro" id="IPR000742">
    <property type="entry name" value="EGF"/>
</dbReference>
<gene>
    <name evidence="11" type="ORF">TOA249_LOCUS12804</name>
</gene>
<evidence type="ECO:0000313" key="11">
    <source>
        <dbReference type="EMBL" id="CAF4634073.1"/>
    </source>
</evidence>
<evidence type="ECO:0000259" key="10">
    <source>
        <dbReference type="PROSITE" id="PS50026"/>
    </source>
</evidence>
<keyword evidence="7" id="KW-0245">EGF-like domain</keyword>
<keyword evidence="4" id="KW-1133">Transmembrane helix</keyword>
<proteinExistence type="predicted"/>
<evidence type="ECO:0000256" key="6">
    <source>
        <dbReference type="ARBA" id="ARBA00023157"/>
    </source>
</evidence>
<protein>
    <recommendedName>
        <fullName evidence="10">EGF-like domain-containing protein</fullName>
    </recommendedName>
</protein>
<dbReference type="GO" id="GO:0016192">
    <property type="term" value="P:vesicle-mediated transport"/>
    <property type="evidence" value="ECO:0007669"/>
    <property type="project" value="UniProtKB-ARBA"/>
</dbReference>
<evidence type="ECO:0000256" key="9">
    <source>
        <dbReference type="SAM" id="SignalP"/>
    </source>
</evidence>
<keyword evidence="9" id="KW-0732">Signal</keyword>
<dbReference type="SMART" id="SM00192">
    <property type="entry name" value="LDLa"/>
    <property type="match status" value="3"/>
</dbReference>
<evidence type="ECO:0000256" key="8">
    <source>
        <dbReference type="PROSITE-ProRule" id="PRU00124"/>
    </source>
</evidence>
<evidence type="ECO:0000256" key="1">
    <source>
        <dbReference type="ARBA" id="ARBA00004167"/>
    </source>
</evidence>
<dbReference type="Proteomes" id="UP000663838">
    <property type="component" value="Unassembled WGS sequence"/>
</dbReference>
<dbReference type="Gene3D" id="2.10.25.10">
    <property type="entry name" value="Laminin"/>
    <property type="match status" value="1"/>
</dbReference>
<evidence type="ECO:0000313" key="12">
    <source>
        <dbReference type="Proteomes" id="UP000663838"/>
    </source>
</evidence>
<dbReference type="PANTHER" id="PTHR24270:SF62">
    <property type="entry name" value="LOW-DENSITY LIPOPROTEIN RECEPTOR-RELATED PROTEIN 2"/>
    <property type="match status" value="1"/>
</dbReference>
<keyword evidence="5" id="KW-0472">Membrane</keyword>
<dbReference type="CDD" id="cd00112">
    <property type="entry name" value="LDLa"/>
    <property type="match status" value="1"/>
</dbReference>
<keyword evidence="6 7" id="KW-1015">Disulfide bond</keyword>
<feature type="disulfide bond" evidence="7">
    <location>
        <begin position="613"/>
        <end position="622"/>
    </location>
</feature>
<evidence type="ECO:0000256" key="5">
    <source>
        <dbReference type="ARBA" id="ARBA00023136"/>
    </source>
</evidence>
<evidence type="ECO:0000256" key="3">
    <source>
        <dbReference type="ARBA" id="ARBA00022737"/>
    </source>
</evidence>
<dbReference type="PROSITE" id="PS00022">
    <property type="entry name" value="EGF_1"/>
    <property type="match status" value="1"/>
</dbReference>
<comment type="subcellular location">
    <subcellularLocation>
        <location evidence="1">Membrane</location>
        <topology evidence="1">Single-pass membrane protein</topology>
    </subcellularLocation>
</comment>
<dbReference type="AlphaFoldDB" id="A0A821EEL9"/>
<sequence length="665" mass="78055">MFLSISALVAISFIQIGNSQYHLYYTNRMSTYEKNFYYDCLYYRDLGVLLPSSRQSQYAFEMILYCIRPSQLELTDDKFDRVIEGNLISFEELHTNKITSEQLFAWPASIDIVEQYEAERFGNISYSCYTHLECDRGPVPMCLDWREVCDNHIDCWDGGRDEENCFLLELNECAEDEFHCKGGMCIPESLLHDDAFHPDCLEGTDENSALWNPGECYQDPSFHEICNNRRDTKFSQFVWSYTNHNISLSIVCWSAMICLYNLNGIDGVDCDDYCDFDICLDIARDECPALFFFPNYHIFCHIRFLYSSMINILISISIPDYICYDHELCSFLKPTIFLMNSTCRPFKAFGFNETVVLEWGSLLEALHVVFRDYSQTKLFNNQENDDELKDSRQRQLATIAFLDICDGFVDITLLTNDGRTETDETNCHKWQCDNHYTHCNGVWNCPNGADEVACKTSRCSSNQHPCLSSRTYQPIYVSLNQTGNDVIDYLGSYDERSYCREVYPTQPKYRYKCQNSSECVSAGLVCRFSDHYPKDDNRNKCRSIVRDKNLDNYRTTLFDYEMDLSVFQTSKKKRNQRETIKEITNLNISPAWFCNNRGIPIYNHVRHEYACLCPPSHYGNRCQYQNQRIRLTIRFDKENAPHLWHSLLYFSIMLADHHHHHHHHH</sequence>
<dbReference type="GO" id="GO:0005886">
    <property type="term" value="C:plasma membrane"/>
    <property type="evidence" value="ECO:0007669"/>
    <property type="project" value="TreeGrafter"/>
</dbReference>
<organism evidence="11 12">
    <name type="scientific">Rotaria socialis</name>
    <dbReference type="NCBI Taxonomy" id="392032"/>
    <lineage>
        <taxon>Eukaryota</taxon>
        <taxon>Metazoa</taxon>
        <taxon>Spiralia</taxon>
        <taxon>Gnathifera</taxon>
        <taxon>Rotifera</taxon>
        <taxon>Eurotatoria</taxon>
        <taxon>Bdelloidea</taxon>
        <taxon>Philodinida</taxon>
        <taxon>Philodinidae</taxon>
        <taxon>Rotaria</taxon>
    </lineage>
</organism>
<reference evidence="11" key="1">
    <citation type="submission" date="2021-02" db="EMBL/GenBank/DDBJ databases">
        <authorList>
            <person name="Nowell W R."/>
        </authorList>
    </citation>
    <scope>NUCLEOTIDE SEQUENCE</scope>
</reference>
<evidence type="ECO:0000256" key="2">
    <source>
        <dbReference type="ARBA" id="ARBA00022692"/>
    </source>
</evidence>
<feature type="disulfide bond" evidence="8">
    <location>
        <begin position="173"/>
        <end position="185"/>
    </location>
</feature>
<feature type="chain" id="PRO_5032489814" description="EGF-like domain-containing protein" evidence="9">
    <location>
        <begin position="20"/>
        <end position="665"/>
    </location>
</feature>
<keyword evidence="3" id="KW-0677">Repeat</keyword>
<dbReference type="PANTHER" id="PTHR24270">
    <property type="entry name" value="LOW-DENSITY LIPOPROTEIN RECEPTOR-RELATED"/>
    <property type="match status" value="1"/>
</dbReference>
<dbReference type="Gene3D" id="4.10.400.10">
    <property type="entry name" value="Low-density Lipoprotein Receptor"/>
    <property type="match status" value="1"/>
</dbReference>
<feature type="disulfide bond" evidence="7">
    <location>
        <begin position="594"/>
        <end position="611"/>
    </location>
</feature>
<feature type="signal peptide" evidence="9">
    <location>
        <begin position="1"/>
        <end position="19"/>
    </location>
</feature>